<evidence type="ECO:0000313" key="3">
    <source>
        <dbReference type="EMBL" id="GAU87263.1"/>
    </source>
</evidence>
<feature type="coiled-coil region" evidence="1">
    <location>
        <begin position="124"/>
        <end position="158"/>
    </location>
</feature>
<organism evidence="3 4">
    <name type="scientific">Ramazzottius varieornatus</name>
    <name type="common">Water bear</name>
    <name type="synonym">Tardigrade</name>
    <dbReference type="NCBI Taxonomy" id="947166"/>
    <lineage>
        <taxon>Eukaryota</taxon>
        <taxon>Metazoa</taxon>
        <taxon>Ecdysozoa</taxon>
        <taxon>Tardigrada</taxon>
        <taxon>Eutardigrada</taxon>
        <taxon>Parachela</taxon>
        <taxon>Hypsibioidea</taxon>
        <taxon>Ramazzottiidae</taxon>
        <taxon>Ramazzottius</taxon>
    </lineage>
</organism>
<dbReference type="AlphaFoldDB" id="A0A1D1ULP1"/>
<proteinExistence type="predicted"/>
<evidence type="ECO:0000313" key="4">
    <source>
        <dbReference type="Proteomes" id="UP000186922"/>
    </source>
</evidence>
<protein>
    <submittedName>
        <fullName evidence="3">Uncharacterized protein</fullName>
    </submittedName>
</protein>
<dbReference type="OrthoDB" id="10642180at2759"/>
<feature type="region of interest" description="Disordered" evidence="2">
    <location>
        <begin position="711"/>
        <end position="730"/>
    </location>
</feature>
<name>A0A1D1ULP1_RAMVA</name>
<sequence length="730" mass="84939">MIKSLFAPHKAGLGASLNAGLRDDNAISLVEMVIIEGAFQQAVAKLKWLLPFRHPDEGEWRRRKNLAPTHAITCACIRYSRNKLLDLICAGLVEYDLPESTRFHTLRKFINDHAEQVQKEKEAVVFVNEKRTDAQDNLEEIKQAVDEASNQLQANMESYRLHERQVDNEVYETDARVAVELEYTDDFTEHQLQYMAFCRDVEEKALYERRLTVSRKYEFSKLMFKASKDLYKEMADEEQTLYQRRLAIVTEEAKKLQGQLDVELKNQEELENDVSRVKNAIEHHLENVGFFNKLLRTNQCLGELVRIAPEESGKLLQEKVRVKWEQLQEVIRKKMDDMQSEETHRIRVMQLLRRQRLEVAMRQLKIHYLKEQQKRGDDMETFKETLKTKFIHEMEQKTKSIDDLRASIRLLHFEVEEKSRLDKRLRESSNVPEAERLDGLIAATEEKITALINETQVINDKNMVIQNEIEDEEATIFRLGLSKAEMEDWLKIEDISFEEQMVRLKYRIVETKAQQEQAKVLLDAAWKEVAEKNKVKPVSAFMEQDLEHVASKCEQAVETVKNLRQDAEAKAQQWNKKLKDLENAVKEIRKEMFQATYSLKISQQQALYKAKNPMILTGLITQGEAKDSEKNPHRMLFQQSIPGKVRRSTIKPLREKPKTNFVSRAESIEEVIKLAQAAQEGPDLDEGEVLAVLFSKESVIDKLVGEVESIEERIDDEVDPKESPEAIHGH</sequence>
<dbReference type="EMBL" id="BDGG01000001">
    <property type="protein sequence ID" value="GAU87263.1"/>
    <property type="molecule type" value="Genomic_DNA"/>
</dbReference>
<keyword evidence="1" id="KW-0175">Coiled coil</keyword>
<gene>
    <name evidence="3" type="primary">RvY_00143-1</name>
    <name evidence="3" type="synonym">RvY_00143.1</name>
    <name evidence="3" type="ORF">RvY_00143</name>
</gene>
<dbReference type="Proteomes" id="UP000186922">
    <property type="component" value="Unassembled WGS sequence"/>
</dbReference>
<keyword evidence="4" id="KW-1185">Reference proteome</keyword>
<feature type="coiled-coil region" evidence="1">
    <location>
        <begin position="546"/>
        <end position="591"/>
    </location>
</feature>
<feature type="coiled-coil region" evidence="1">
    <location>
        <begin position="253"/>
        <end position="287"/>
    </location>
</feature>
<accession>A0A1D1ULP1</accession>
<evidence type="ECO:0000256" key="1">
    <source>
        <dbReference type="SAM" id="Coils"/>
    </source>
</evidence>
<reference evidence="3 4" key="1">
    <citation type="journal article" date="2016" name="Nat. Commun.">
        <title>Extremotolerant tardigrade genome and improved radiotolerance of human cultured cells by tardigrade-unique protein.</title>
        <authorList>
            <person name="Hashimoto T."/>
            <person name="Horikawa D.D."/>
            <person name="Saito Y."/>
            <person name="Kuwahara H."/>
            <person name="Kozuka-Hata H."/>
            <person name="Shin-I T."/>
            <person name="Minakuchi Y."/>
            <person name="Ohishi K."/>
            <person name="Motoyama A."/>
            <person name="Aizu T."/>
            <person name="Enomoto A."/>
            <person name="Kondo K."/>
            <person name="Tanaka S."/>
            <person name="Hara Y."/>
            <person name="Koshikawa S."/>
            <person name="Sagara H."/>
            <person name="Miura T."/>
            <person name="Yokobori S."/>
            <person name="Miyagawa K."/>
            <person name="Suzuki Y."/>
            <person name="Kubo T."/>
            <person name="Oyama M."/>
            <person name="Kohara Y."/>
            <person name="Fujiyama A."/>
            <person name="Arakawa K."/>
            <person name="Katayama T."/>
            <person name="Toyoda A."/>
            <person name="Kunieda T."/>
        </authorList>
    </citation>
    <scope>NUCLEOTIDE SEQUENCE [LARGE SCALE GENOMIC DNA]</scope>
    <source>
        <strain evidence="3 4">YOKOZUNA-1</strain>
    </source>
</reference>
<evidence type="ECO:0000256" key="2">
    <source>
        <dbReference type="SAM" id="MobiDB-lite"/>
    </source>
</evidence>
<comment type="caution">
    <text evidence="3">The sequence shown here is derived from an EMBL/GenBank/DDBJ whole genome shotgun (WGS) entry which is preliminary data.</text>
</comment>
<feature type="compositionally biased region" description="Basic and acidic residues" evidence="2">
    <location>
        <begin position="720"/>
        <end position="730"/>
    </location>
</feature>